<feature type="compositionally biased region" description="Low complexity" evidence="1">
    <location>
        <begin position="485"/>
        <end position="502"/>
    </location>
</feature>
<feature type="compositionally biased region" description="Basic and acidic residues" evidence="1">
    <location>
        <begin position="503"/>
        <end position="525"/>
    </location>
</feature>
<feature type="region of interest" description="Disordered" evidence="1">
    <location>
        <begin position="363"/>
        <end position="422"/>
    </location>
</feature>
<feature type="compositionally biased region" description="Acidic residues" evidence="1">
    <location>
        <begin position="147"/>
        <end position="158"/>
    </location>
</feature>
<feature type="compositionally biased region" description="Low complexity" evidence="1">
    <location>
        <begin position="387"/>
        <end position="399"/>
    </location>
</feature>
<sequence>MTFVAAHGVNEGLQAEAASIEGLDEILAQPLLLGSQLSTRCVLPYLPSPPSLRLFGESKNLGVVSKLSMIRRSPSRNQRSKGIKVKHVLQIILLLCVCFWLIYQIKHSHDKKKEFDDNTAHQIPKLGRKDLNAQKVEINQNEKHEEEVEDENIVEEEDENKHELHEQEELQEGKEESQHGVRGQEEEQVEDENKGEEMEDRQEVGDDEIDEKNQENSGRDINHDELIDEEKDKEEESEDKEKEEGSVENHNTHEAREEHYKGDDASSAVTHDTHSSSTETETTFAEESSGNQTDLDIKVTGAQLMTGETSNTTSGKETVNKTLPIPADSSYLNNTNRTHSHNNSETSSNLTVALATSAASNNMTGTGADTSSKQNNTGIFSESDHAQNNTVNVTVTGEGTEQGGNRGSEENLPDSKATDPIKTENGEVDAAAGEFQKVTGFVALNKTVNKDNSETSNTRSNSNLNMKNTDVNDNDNEKLKDDTQTGESGESSGSFTGKGTTSSDDHNATDFHVIKDVMTDPDKLAGIRNGIDNSDKSATE</sequence>
<feature type="region of interest" description="Disordered" evidence="1">
    <location>
        <begin position="138"/>
        <end position="348"/>
    </location>
</feature>
<organism evidence="3 4">
    <name type="scientific">Arachis hypogaea</name>
    <name type="common">Peanut</name>
    <dbReference type="NCBI Taxonomy" id="3818"/>
    <lineage>
        <taxon>Eukaryota</taxon>
        <taxon>Viridiplantae</taxon>
        <taxon>Streptophyta</taxon>
        <taxon>Embryophyta</taxon>
        <taxon>Tracheophyta</taxon>
        <taxon>Spermatophyta</taxon>
        <taxon>Magnoliopsida</taxon>
        <taxon>eudicotyledons</taxon>
        <taxon>Gunneridae</taxon>
        <taxon>Pentapetalae</taxon>
        <taxon>rosids</taxon>
        <taxon>fabids</taxon>
        <taxon>Fabales</taxon>
        <taxon>Fabaceae</taxon>
        <taxon>Papilionoideae</taxon>
        <taxon>50 kb inversion clade</taxon>
        <taxon>dalbergioids sensu lato</taxon>
        <taxon>Dalbergieae</taxon>
        <taxon>Pterocarpus clade</taxon>
        <taxon>Arachis</taxon>
    </lineage>
</organism>
<feature type="compositionally biased region" description="Low complexity" evidence="1">
    <location>
        <begin position="454"/>
        <end position="465"/>
    </location>
</feature>
<gene>
    <name evidence="3" type="ORF">Ahy_B05g078544</name>
</gene>
<comment type="caution">
    <text evidence="3">The sequence shown here is derived from an EMBL/GenBank/DDBJ whole genome shotgun (WGS) entry which is preliminary data.</text>
</comment>
<feature type="compositionally biased region" description="Low complexity" evidence="1">
    <location>
        <begin position="332"/>
        <end position="348"/>
    </location>
</feature>
<feature type="transmembrane region" description="Helical" evidence="2">
    <location>
        <begin position="85"/>
        <end position="103"/>
    </location>
</feature>
<evidence type="ECO:0000256" key="2">
    <source>
        <dbReference type="SAM" id="Phobius"/>
    </source>
</evidence>
<reference evidence="3 4" key="1">
    <citation type="submission" date="2019-01" db="EMBL/GenBank/DDBJ databases">
        <title>Sequencing of cultivated peanut Arachis hypogaea provides insights into genome evolution and oil improvement.</title>
        <authorList>
            <person name="Chen X."/>
        </authorList>
    </citation>
    <scope>NUCLEOTIDE SEQUENCE [LARGE SCALE GENOMIC DNA]</scope>
    <source>
        <strain evidence="4">cv. Fuhuasheng</strain>
        <tissue evidence="3">Leaves</tissue>
    </source>
</reference>
<evidence type="ECO:0000313" key="3">
    <source>
        <dbReference type="EMBL" id="RYR10079.1"/>
    </source>
</evidence>
<dbReference type="AlphaFoldDB" id="A0A444Z7D7"/>
<keyword evidence="2" id="KW-1133">Transmembrane helix</keyword>
<feature type="compositionally biased region" description="Polar residues" evidence="1">
    <location>
        <begin position="363"/>
        <end position="380"/>
    </location>
</feature>
<dbReference type="EMBL" id="SDMP01000015">
    <property type="protein sequence ID" value="RYR10079.1"/>
    <property type="molecule type" value="Genomic_DNA"/>
</dbReference>
<feature type="region of interest" description="Disordered" evidence="1">
    <location>
        <begin position="447"/>
        <end position="540"/>
    </location>
</feature>
<feature type="compositionally biased region" description="Basic and acidic residues" evidence="1">
    <location>
        <begin position="239"/>
        <end position="264"/>
    </location>
</feature>
<name>A0A444Z7D7_ARAHY</name>
<proteinExistence type="predicted"/>
<dbReference type="STRING" id="3818.A0A444Z7D7"/>
<feature type="compositionally biased region" description="Basic and acidic residues" evidence="1">
    <location>
        <begin position="159"/>
        <end position="204"/>
    </location>
</feature>
<evidence type="ECO:0000313" key="4">
    <source>
        <dbReference type="Proteomes" id="UP000289738"/>
    </source>
</evidence>
<protein>
    <submittedName>
        <fullName evidence="3">Uncharacterized protein</fullName>
    </submittedName>
</protein>
<feature type="compositionally biased region" description="Low complexity" evidence="1">
    <location>
        <begin position="275"/>
        <end position="289"/>
    </location>
</feature>
<dbReference type="PANTHER" id="PTHR33700:SF4">
    <property type="entry name" value="MYB-LIKE PROTEIN X"/>
    <property type="match status" value="1"/>
</dbReference>
<keyword evidence="4" id="KW-1185">Reference proteome</keyword>
<dbReference type="Proteomes" id="UP000289738">
    <property type="component" value="Chromosome B05"/>
</dbReference>
<feature type="compositionally biased region" description="Basic and acidic residues" evidence="1">
    <location>
        <begin position="211"/>
        <end position="225"/>
    </location>
</feature>
<accession>A0A444Z7D7</accession>
<dbReference type="Gramene" id="arahy.Tifrunner.gnm2.ann2.Ah15g167400.1">
    <property type="protein sequence ID" value="arahy.Tifrunner.gnm2.ann2.Ah15g167400.1-CDS"/>
    <property type="gene ID" value="arahy.Tifrunner.gnm2.ann2.Ah15g167400"/>
</dbReference>
<dbReference type="PANTHER" id="PTHR33700">
    <property type="entry name" value="MYB-LIKE PROTEIN X"/>
    <property type="match status" value="1"/>
</dbReference>
<evidence type="ECO:0000256" key="1">
    <source>
        <dbReference type="SAM" id="MobiDB-lite"/>
    </source>
</evidence>
<keyword evidence="2" id="KW-0812">Transmembrane</keyword>
<keyword evidence="2" id="KW-0472">Membrane</keyword>
<feature type="compositionally biased region" description="Acidic residues" evidence="1">
    <location>
        <begin position="226"/>
        <end position="238"/>
    </location>
</feature>
<feature type="compositionally biased region" description="Polar residues" evidence="1">
    <location>
        <begin position="306"/>
        <end position="321"/>
    </location>
</feature>